<dbReference type="NCBIfam" id="TIGR01486">
    <property type="entry name" value="HAD-SF-IIB-MPGP"/>
    <property type="match status" value="1"/>
</dbReference>
<dbReference type="SFLD" id="SFLDS00003">
    <property type="entry name" value="Haloacid_Dehalogenase"/>
    <property type="match status" value="1"/>
</dbReference>
<evidence type="ECO:0000313" key="5">
    <source>
        <dbReference type="Proteomes" id="UP000320055"/>
    </source>
</evidence>
<keyword evidence="3" id="KW-0460">Magnesium</keyword>
<evidence type="ECO:0000256" key="1">
    <source>
        <dbReference type="ARBA" id="ARBA00022723"/>
    </source>
</evidence>
<sequence length="266" mass="30437">MRYIVVTDLDGTLLNHQTYEYTAAQGAISELEKREIPLILNSSKTKAEILNIRQQLNNQEPFVCENGGVLCTLNSAPDISQQNQQLHIEYLGTPRVQFLESLFLLKQELHLNYESFENATVEDVVRWTGLAPLDAQKAMEREATEPLLWHDTEQALDKFRRKLQPLQLQCVKGGRFHHVMGTFNKASCFPKLKEYYSSRWQEEVGIVALGDSQNDLPMLEEADISIVIPSDKGIKIEPNRDDVFFATETAPDGWQEGIEYFLKTTF</sequence>
<accession>A0A563VPY3</accession>
<dbReference type="GO" id="GO:0051479">
    <property type="term" value="P:mannosylglycerate biosynthetic process"/>
    <property type="evidence" value="ECO:0007669"/>
    <property type="project" value="InterPro"/>
</dbReference>
<reference evidence="4 5" key="1">
    <citation type="submission" date="2019-01" db="EMBL/GenBank/DDBJ databases">
        <authorList>
            <person name="Brito A."/>
        </authorList>
    </citation>
    <scope>NUCLEOTIDE SEQUENCE [LARGE SCALE GENOMIC DNA]</scope>
    <source>
        <strain evidence="4">1</strain>
    </source>
</reference>
<organism evidence="4 5">
    <name type="scientific">Hyella patelloides LEGE 07179</name>
    <dbReference type="NCBI Taxonomy" id="945734"/>
    <lineage>
        <taxon>Bacteria</taxon>
        <taxon>Bacillati</taxon>
        <taxon>Cyanobacteriota</taxon>
        <taxon>Cyanophyceae</taxon>
        <taxon>Pleurocapsales</taxon>
        <taxon>Hyellaceae</taxon>
        <taxon>Hyella</taxon>
    </lineage>
</organism>
<dbReference type="InterPro" id="IPR036412">
    <property type="entry name" value="HAD-like_sf"/>
</dbReference>
<dbReference type="NCBIfam" id="TIGR01484">
    <property type="entry name" value="HAD-SF-IIB"/>
    <property type="match status" value="1"/>
</dbReference>
<protein>
    <submittedName>
        <fullName evidence="4">Predicted hydrolase (HAD superfamily) protein</fullName>
    </submittedName>
</protein>
<dbReference type="SFLD" id="SFLDG01140">
    <property type="entry name" value="C2.B:_Phosphomannomutase_and_P"/>
    <property type="match status" value="1"/>
</dbReference>
<dbReference type="InterPro" id="IPR006381">
    <property type="entry name" value="HAD-SF-IIB-MPGP"/>
</dbReference>
<dbReference type="RefSeq" id="WP_144864472.1">
    <property type="nucleotide sequence ID" value="NZ_LR213781.1"/>
</dbReference>
<dbReference type="SUPFAM" id="SSF56784">
    <property type="entry name" value="HAD-like"/>
    <property type="match status" value="1"/>
</dbReference>
<dbReference type="InterPro" id="IPR006379">
    <property type="entry name" value="HAD-SF_hydro_IIB"/>
</dbReference>
<name>A0A563VPY3_9CYAN</name>
<gene>
    <name evidence="4" type="ORF">H1P_200002</name>
</gene>
<keyword evidence="2 4" id="KW-0378">Hydrolase</keyword>
<keyword evidence="5" id="KW-1185">Reference proteome</keyword>
<dbReference type="InterPro" id="IPR023214">
    <property type="entry name" value="HAD_sf"/>
</dbReference>
<dbReference type="Gene3D" id="3.30.980.20">
    <property type="entry name" value="Putative mannosyl-3-phosphoglycerate phosphatase, domain 2"/>
    <property type="match status" value="1"/>
</dbReference>
<dbReference type="AlphaFoldDB" id="A0A563VPY3"/>
<dbReference type="SFLD" id="SFLDG01142">
    <property type="entry name" value="C2.B.2:_Mannosyl-3-phosphoglyc"/>
    <property type="match status" value="1"/>
</dbReference>
<dbReference type="OrthoDB" id="193379at2"/>
<dbReference type="EMBL" id="CAACVJ010000113">
    <property type="protein sequence ID" value="VEP13470.1"/>
    <property type="molecule type" value="Genomic_DNA"/>
</dbReference>
<dbReference type="GO" id="GO:0050531">
    <property type="term" value="F:mannosyl-3-phosphoglycerate phosphatase activity"/>
    <property type="evidence" value="ECO:0007669"/>
    <property type="project" value="InterPro"/>
</dbReference>
<dbReference type="Proteomes" id="UP000320055">
    <property type="component" value="Unassembled WGS sequence"/>
</dbReference>
<dbReference type="GO" id="GO:0005829">
    <property type="term" value="C:cytosol"/>
    <property type="evidence" value="ECO:0007669"/>
    <property type="project" value="TreeGrafter"/>
</dbReference>
<evidence type="ECO:0000256" key="3">
    <source>
        <dbReference type="ARBA" id="ARBA00022842"/>
    </source>
</evidence>
<proteinExistence type="predicted"/>
<evidence type="ECO:0000313" key="4">
    <source>
        <dbReference type="EMBL" id="VEP13470.1"/>
    </source>
</evidence>
<keyword evidence="1" id="KW-0479">Metal-binding</keyword>
<dbReference type="Pfam" id="PF08282">
    <property type="entry name" value="Hydrolase_3"/>
    <property type="match status" value="1"/>
</dbReference>
<dbReference type="GO" id="GO:0000287">
    <property type="term" value="F:magnesium ion binding"/>
    <property type="evidence" value="ECO:0007669"/>
    <property type="project" value="TreeGrafter"/>
</dbReference>
<dbReference type="PANTHER" id="PTHR10000:SF8">
    <property type="entry name" value="HAD SUPERFAMILY HYDROLASE-LIKE, TYPE 3"/>
    <property type="match status" value="1"/>
</dbReference>
<evidence type="ECO:0000256" key="2">
    <source>
        <dbReference type="ARBA" id="ARBA00022801"/>
    </source>
</evidence>
<dbReference type="Gene3D" id="3.40.50.1000">
    <property type="entry name" value="HAD superfamily/HAD-like"/>
    <property type="match status" value="1"/>
</dbReference>
<dbReference type="PANTHER" id="PTHR10000">
    <property type="entry name" value="PHOSPHOSERINE PHOSPHATASE"/>
    <property type="match status" value="1"/>
</dbReference>
<dbReference type="PROSITE" id="PS01228">
    <property type="entry name" value="COF_1"/>
    <property type="match status" value="1"/>
</dbReference>